<keyword evidence="6" id="KW-1185">Reference proteome</keyword>
<dbReference type="InterPro" id="IPR008334">
    <property type="entry name" value="5'-Nucleotdase_C"/>
</dbReference>
<dbReference type="PRINTS" id="PR01607">
    <property type="entry name" value="APYRASEFAMLY"/>
</dbReference>
<dbReference type="Gene3D" id="3.60.21.10">
    <property type="match status" value="1"/>
</dbReference>
<dbReference type="RefSeq" id="WP_093552773.1">
    <property type="nucleotide sequence ID" value="NZ_FPBO01000001.1"/>
</dbReference>
<dbReference type="GO" id="GO:0030288">
    <property type="term" value="C:outer membrane-bounded periplasmic space"/>
    <property type="evidence" value="ECO:0007669"/>
    <property type="project" value="TreeGrafter"/>
</dbReference>
<evidence type="ECO:0000256" key="2">
    <source>
        <dbReference type="RuleBase" id="RU362119"/>
    </source>
</evidence>
<feature type="signal peptide" evidence="2">
    <location>
        <begin position="1"/>
        <end position="24"/>
    </location>
</feature>
<dbReference type="GO" id="GO:0008253">
    <property type="term" value="F:5'-nucleotidase activity"/>
    <property type="evidence" value="ECO:0007669"/>
    <property type="project" value="TreeGrafter"/>
</dbReference>
<sequence length="564" mass="59800">MKTIQTHRAMALALAALLAGCAGAPPRPPGVVDINLATLNDFHGNLEPSRLTYTDAAGKTRTVTAGGIDTIAAALQAWRKEDRELLLVGAGDLIGASPAISAMWADETTLGAMNRLGLRATSVGNHEFGSGRLELLRQQKGGCVSPRPEKACKFEPVWPGANFQYLAANVIDMVTNKPFLPAYKIEQAHGVKIAFIGAVVKDTPSAVLASGVAGLQFTDEAQAINRVLPELRAQGVHAYVVLIHQGGRTASALDRPDCPDLRGDVVDIVKKLDPAIRVVVSGHSHKGYLCRVDGRLVTQAEMGGHVMSRIKLSVDRASGKVVGESARNVVLEQGKHPADPAMDAYLRTVRERSGQVLARPVARVAVAAMELSEDKADEFALGDVVADSQLYAARGYGAQIAFVNRGGIRLALSTGADKVATLGQLQAVLPFGNDLEVLNLTGAQIYALLEEQFMGGRAGSRGVLQVSEGFGYQWDEKRPEGARVVPGSVLLHGVPLEPDSSYRVVTNHFLAEGGDSYPTFTRGASRAPTAIRDIDALAAYLARRDQDGKPAGAAVAAGRIQRIK</sequence>
<keyword evidence="2" id="KW-0547">Nucleotide-binding</keyword>
<dbReference type="OrthoDB" id="9803927at2"/>
<dbReference type="GO" id="GO:0009166">
    <property type="term" value="P:nucleotide catabolic process"/>
    <property type="evidence" value="ECO:0007669"/>
    <property type="project" value="InterPro"/>
</dbReference>
<comment type="similarity">
    <text evidence="2">Belongs to the 5'-nucleotidase family.</text>
</comment>
<dbReference type="Proteomes" id="UP000199391">
    <property type="component" value="Unassembled WGS sequence"/>
</dbReference>
<organism evidence="5 6">
    <name type="scientific">Pseudoduganella namucuonensis</name>
    <dbReference type="NCBI Taxonomy" id="1035707"/>
    <lineage>
        <taxon>Bacteria</taxon>
        <taxon>Pseudomonadati</taxon>
        <taxon>Pseudomonadota</taxon>
        <taxon>Betaproteobacteria</taxon>
        <taxon>Burkholderiales</taxon>
        <taxon>Oxalobacteraceae</taxon>
        <taxon>Telluria group</taxon>
        <taxon>Pseudoduganella</taxon>
    </lineage>
</organism>
<dbReference type="Pfam" id="PF02872">
    <property type="entry name" value="5_nucleotid_C"/>
    <property type="match status" value="1"/>
</dbReference>
<dbReference type="PROSITE" id="PS51257">
    <property type="entry name" value="PROKAR_LIPOPROTEIN"/>
    <property type="match status" value="1"/>
</dbReference>
<evidence type="ECO:0000313" key="6">
    <source>
        <dbReference type="Proteomes" id="UP000199391"/>
    </source>
</evidence>
<feature type="chain" id="PRO_5011330304" evidence="2">
    <location>
        <begin position="25"/>
        <end position="564"/>
    </location>
</feature>
<dbReference type="InterPro" id="IPR029052">
    <property type="entry name" value="Metallo-depent_PP-like"/>
</dbReference>
<keyword evidence="1 2" id="KW-0732">Signal</keyword>
<dbReference type="EMBL" id="FPBO01000001">
    <property type="protein sequence ID" value="SFU30180.1"/>
    <property type="molecule type" value="Genomic_DNA"/>
</dbReference>
<dbReference type="SUPFAM" id="SSF56300">
    <property type="entry name" value="Metallo-dependent phosphatases"/>
    <property type="match status" value="1"/>
</dbReference>
<proteinExistence type="inferred from homology"/>
<dbReference type="InterPro" id="IPR036907">
    <property type="entry name" value="5'-Nucleotdase_C_sf"/>
</dbReference>
<evidence type="ECO:0000259" key="4">
    <source>
        <dbReference type="Pfam" id="PF02872"/>
    </source>
</evidence>
<dbReference type="InterPro" id="IPR004843">
    <property type="entry name" value="Calcineurin-like_PHP"/>
</dbReference>
<dbReference type="SUPFAM" id="SSF55816">
    <property type="entry name" value="5'-nucleotidase (syn. UDP-sugar hydrolase), C-terminal domain"/>
    <property type="match status" value="1"/>
</dbReference>
<dbReference type="Pfam" id="PF00149">
    <property type="entry name" value="Metallophos"/>
    <property type="match status" value="1"/>
</dbReference>
<gene>
    <name evidence="5" type="ORF">SAMN05216552_1001321</name>
</gene>
<dbReference type="InterPro" id="IPR006179">
    <property type="entry name" value="5_nucleotidase/apyrase"/>
</dbReference>
<dbReference type="PANTHER" id="PTHR11575">
    <property type="entry name" value="5'-NUCLEOTIDASE-RELATED"/>
    <property type="match status" value="1"/>
</dbReference>
<protein>
    <submittedName>
        <fullName evidence="5">5'-nucleotidase</fullName>
    </submittedName>
</protein>
<dbReference type="GO" id="GO:0008768">
    <property type="term" value="F:UDP-sugar diphosphatase activity"/>
    <property type="evidence" value="ECO:0007669"/>
    <property type="project" value="TreeGrafter"/>
</dbReference>
<reference evidence="6" key="1">
    <citation type="submission" date="2016-10" db="EMBL/GenBank/DDBJ databases">
        <authorList>
            <person name="Varghese N."/>
            <person name="Submissions S."/>
        </authorList>
    </citation>
    <scope>NUCLEOTIDE SEQUENCE [LARGE SCALE GENOMIC DNA]</scope>
    <source>
        <strain evidence="6">CGMCC 1.11014</strain>
    </source>
</reference>
<evidence type="ECO:0000259" key="3">
    <source>
        <dbReference type="Pfam" id="PF00149"/>
    </source>
</evidence>
<evidence type="ECO:0000313" key="5">
    <source>
        <dbReference type="EMBL" id="SFU30180.1"/>
    </source>
</evidence>
<evidence type="ECO:0000256" key="1">
    <source>
        <dbReference type="ARBA" id="ARBA00022729"/>
    </source>
</evidence>
<accession>A0A1I7F234</accession>
<dbReference type="PANTHER" id="PTHR11575:SF24">
    <property type="entry name" value="5'-NUCLEOTIDASE"/>
    <property type="match status" value="1"/>
</dbReference>
<name>A0A1I7F234_9BURK</name>
<dbReference type="AlphaFoldDB" id="A0A1I7F234"/>
<feature type="domain" description="5'-Nucleotidase C-terminal" evidence="4">
    <location>
        <begin position="363"/>
        <end position="521"/>
    </location>
</feature>
<dbReference type="STRING" id="1035707.SAMN05216552_1001321"/>
<dbReference type="Gene3D" id="3.90.780.10">
    <property type="entry name" value="5'-Nucleotidase, C-terminal domain"/>
    <property type="match status" value="1"/>
</dbReference>
<dbReference type="GO" id="GO:0000166">
    <property type="term" value="F:nucleotide binding"/>
    <property type="evidence" value="ECO:0007669"/>
    <property type="project" value="UniProtKB-KW"/>
</dbReference>
<feature type="domain" description="Calcineurin-like phosphoesterase" evidence="3">
    <location>
        <begin position="38"/>
        <end position="286"/>
    </location>
</feature>
<keyword evidence="2" id="KW-0378">Hydrolase</keyword>